<feature type="compositionally biased region" description="Basic and acidic residues" evidence="1">
    <location>
        <begin position="230"/>
        <end position="242"/>
    </location>
</feature>
<comment type="caution">
    <text evidence="2">The sequence shown here is derived from an EMBL/GenBank/DDBJ whole genome shotgun (WGS) entry which is preliminary data.</text>
</comment>
<proteinExistence type="predicted"/>
<dbReference type="Proteomes" id="UP000494106">
    <property type="component" value="Unassembled WGS sequence"/>
</dbReference>
<feature type="compositionally biased region" description="Basic residues" evidence="1">
    <location>
        <begin position="291"/>
        <end position="300"/>
    </location>
</feature>
<feature type="compositionally biased region" description="Basic and acidic residues" evidence="1">
    <location>
        <begin position="250"/>
        <end position="260"/>
    </location>
</feature>
<name>A0A8S0ZLV7_ARCPL</name>
<protein>
    <submittedName>
        <fullName evidence="2">Uncharacterized protein</fullName>
    </submittedName>
</protein>
<feature type="compositionally biased region" description="Basic and acidic residues" evidence="1">
    <location>
        <begin position="301"/>
        <end position="312"/>
    </location>
</feature>
<accession>A0A8S0ZLV7</accession>
<feature type="region of interest" description="Disordered" evidence="1">
    <location>
        <begin position="229"/>
        <end position="317"/>
    </location>
</feature>
<evidence type="ECO:0000313" key="3">
    <source>
        <dbReference type="Proteomes" id="UP000494106"/>
    </source>
</evidence>
<evidence type="ECO:0000256" key="1">
    <source>
        <dbReference type="SAM" id="MobiDB-lite"/>
    </source>
</evidence>
<gene>
    <name evidence="2" type="ORF">APLA_LOCUS5870</name>
</gene>
<organism evidence="2 3">
    <name type="scientific">Arctia plantaginis</name>
    <name type="common">Wood tiger moth</name>
    <name type="synonym">Phalaena plantaginis</name>
    <dbReference type="NCBI Taxonomy" id="874455"/>
    <lineage>
        <taxon>Eukaryota</taxon>
        <taxon>Metazoa</taxon>
        <taxon>Ecdysozoa</taxon>
        <taxon>Arthropoda</taxon>
        <taxon>Hexapoda</taxon>
        <taxon>Insecta</taxon>
        <taxon>Pterygota</taxon>
        <taxon>Neoptera</taxon>
        <taxon>Endopterygota</taxon>
        <taxon>Lepidoptera</taxon>
        <taxon>Glossata</taxon>
        <taxon>Ditrysia</taxon>
        <taxon>Noctuoidea</taxon>
        <taxon>Erebidae</taxon>
        <taxon>Arctiinae</taxon>
        <taxon>Arctia</taxon>
    </lineage>
</organism>
<dbReference type="OrthoDB" id="3039988at2759"/>
<reference evidence="2 3" key="1">
    <citation type="submission" date="2020-04" db="EMBL/GenBank/DDBJ databases">
        <authorList>
            <person name="Wallbank WR R."/>
            <person name="Pardo Diaz C."/>
            <person name="Kozak K."/>
            <person name="Martin S."/>
            <person name="Jiggins C."/>
            <person name="Moest M."/>
            <person name="Warren A I."/>
            <person name="Byers J.R.P. K."/>
            <person name="Montejo-Kovacevich G."/>
            <person name="Yen C E."/>
        </authorList>
    </citation>
    <scope>NUCLEOTIDE SEQUENCE [LARGE SCALE GENOMIC DNA]</scope>
</reference>
<dbReference type="EMBL" id="CADEBC010000484">
    <property type="protein sequence ID" value="CAB3235034.1"/>
    <property type="molecule type" value="Genomic_DNA"/>
</dbReference>
<keyword evidence="3" id="KW-1185">Reference proteome</keyword>
<sequence>MSENILDENRGAIENISIGESGMEEDIMIQDENQQHNDEENVHITEEQEDDNDENWTVVGNNEKRRRIETIEISISSIQKLPKQFALAKLFNSEYITGITRVKYMNSYRVIISCDNEESAAKLLECQNFKEKEWRVQKTWEKNVSYGIIRQIDLELSDLELLECIKRDNRFEILSAKRLKRRDYESGWSLSESFEKTTSNSHPNTFNSGTYTQGISNHRSYAAVVAANGKQEHDKMGKDFHRSNKRKQRCSSERLLHDESLSSESCMSDGGERSSVADGVRPATEAANSSHRGRRRRCRRRSEDASEQHNNIENETNTRNCTAEGLEHNNMQSNPEMLFSNCSFKPSLNKIKRIIVSERYDWFKKINLTVRIILQWFVSTVIANITDLSLLKKMFGITCNSQNG</sequence>
<evidence type="ECO:0000313" key="2">
    <source>
        <dbReference type="EMBL" id="CAB3235034.1"/>
    </source>
</evidence>
<dbReference type="AlphaFoldDB" id="A0A8S0ZLV7"/>